<dbReference type="GO" id="GO:0005634">
    <property type="term" value="C:nucleus"/>
    <property type="evidence" value="ECO:0007669"/>
    <property type="project" value="UniProtKB-SubCell"/>
</dbReference>
<dbReference type="PROSITE" id="PS50157">
    <property type="entry name" value="ZINC_FINGER_C2H2_2"/>
    <property type="match status" value="1"/>
</dbReference>
<dbReference type="PANTHER" id="PTHR24388">
    <property type="entry name" value="ZINC FINGER PROTEIN"/>
    <property type="match status" value="1"/>
</dbReference>
<keyword evidence="6" id="KW-0539">Nucleus</keyword>
<keyword evidence="4 7" id="KW-0863">Zinc-finger</keyword>
<feature type="compositionally biased region" description="Polar residues" evidence="8">
    <location>
        <begin position="181"/>
        <end position="192"/>
    </location>
</feature>
<reference evidence="10" key="1">
    <citation type="submission" date="2023-08" db="EMBL/GenBank/DDBJ databases">
        <title>Black Yeasts Isolated from many extreme environments.</title>
        <authorList>
            <person name="Coleine C."/>
            <person name="Stajich J.E."/>
            <person name="Selbmann L."/>
        </authorList>
    </citation>
    <scope>NUCLEOTIDE SEQUENCE</scope>
    <source>
        <strain evidence="10">CCFEE 5810</strain>
    </source>
</reference>
<dbReference type="SMART" id="SM00355">
    <property type="entry name" value="ZnF_C2H2"/>
    <property type="match status" value="3"/>
</dbReference>
<evidence type="ECO:0000256" key="1">
    <source>
        <dbReference type="ARBA" id="ARBA00004123"/>
    </source>
</evidence>
<evidence type="ECO:0000256" key="5">
    <source>
        <dbReference type="ARBA" id="ARBA00022833"/>
    </source>
</evidence>
<dbReference type="EMBL" id="JAVRQU010000002">
    <property type="protein sequence ID" value="KAK5706161.1"/>
    <property type="molecule type" value="Genomic_DNA"/>
</dbReference>
<evidence type="ECO:0000256" key="2">
    <source>
        <dbReference type="ARBA" id="ARBA00022723"/>
    </source>
</evidence>
<sequence>MEHHQSNWKGLNSATLGLGALPLEDLDSARRGFSTHEETQPQGKISEQVSASGQQDAVDMSQKTASLDDVDEHWQGLARHSNQHGVFSGNMSLGNKKQPIRYLVPALARTPQQHIRFSHDSSAADLMPEFTNWIELDQPTATTDHLHGSLTQQLLFRSDPQDSEPYQWKLKYPGFSNSFRSASPQSNVNSAPRNHLDTDATDQPVSLFRETHDPIGLDQIPRIQHLDGSWSCGYAGCSNSFKRHARESELKSHQRIHEEKRFLCDQCTFSARFEAHLKSHQESVHGQAMYYCRQCPRGYTSYSNLRRHYHKKHRGKEVPRKEVVSIRTDHLDKLGKYAYTSDGLNVATRGPAKGTDEGYYSKTPLDRYERDGLCIELDSVLTDNRNIGEGVRTHTRGELLRRFARELVDSLVIKELADDVLELLPDIIKDFSRRLGHKAIRIREKRAINLVRHYRRDIVRNLLDHKKVDTGRGTLDVPTIDGYSWASWVPDSDAEAVMPERYVDTDGPELGGEYVWQKALEFLFRSTDFSWLVGQIERASRTMTTGPQFAAFRDDLARFMPSVTPQVVNADVDWNPHDFLDQQYLKGSGVTIGTVITYCGTGDLIEAVGCKDYIYHLETDSSMDTTTVKVHIQDRKLRACIEGDSVAILEILEVLSWLGAACRTSQNPEQAMYCSPSLSKLNGLDCTISFNITALPSEQVPVSLSASGQEETPDLITPPSNKHTYCWSQLVRNPVIIKGYPVSRRHNDEKGLEIELGLMSQLATAARVMVFDGLLMLKSFNSMFVAVAEASGSLLWHYILSPYGRPVPYRKARKFCQDKVPVPVGALQHGRHFVGLTQPSTILTGTADANYDIDPTGDNFIRGGVAIKDFTLGVSRTFTISAKVVPGRQDTRVSLSKPECFQVEIQKAKSTPVVFYDVEEKRAWMVDGQDAVLHLSRAHLSSRFAEPAESGTSAELIRQFRHRSVVNGRWQTSSEVLCDPKNLRISVGHTYQSAINSGDQGSPSHSTSPGMCFQDVVVNNVQVLRDIVAYQQDMWQLKKDQIRVRIPLGAKKQIVGFGFTDIVSLETRLRPRFAKLKFSGPGWKKYTNKADAIYILGSGFGELHSNTSDCTKCTGVPPGYEFLVVSARMLQRLEDIRGISWGLPDVPVLAQEKGRSISCHCAESVHGVRCGIAVTELGARSTPADRSGDKQRNKVARLQSDEYLIIGRKDDMSNARRAMQLNGSASSACDGCDIQELVRGQGLGGVGPSAMSDTSNFTPARSTSNQDSGYDTGMVDQTTDDSSPSQSSGKSDQPSHSHTQVANGQQPQPSHDALPIPAESLRHRPTARDDQRTLPMFSSLAINGSTTTGNIVHTPRLAATRRRTRKLYPPAPGASTAFEYRGC</sequence>
<keyword evidence="3" id="KW-0677">Repeat</keyword>
<dbReference type="GO" id="GO:0008270">
    <property type="term" value="F:zinc ion binding"/>
    <property type="evidence" value="ECO:0007669"/>
    <property type="project" value="UniProtKB-KW"/>
</dbReference>
<dbReference type="GO" id="GO:0000981">
    <property type="term" value="F:DNA-binding transcription factor activity, RNA polymerase II-specific"/>
    <property type="evidence" value="ECO:0007669"/>
    <property type="project" value="TreeGrafter"/>
</dbReference>
<evidence type="ECO:0000256" key="8">
    <source>
        <dbReference type="SAM" id="MobiDB-lite"/>
    </source>
</evidence>
<evidence type="ECO:0000256" key="7">
    <source>
        <dbReference type="PROSITE-ProRule" id="PRU00042"/>
    </source>
</evidence>
<keyword evidence="5" id="KW-0862">Zinc</keyword>
<dbReference type="SUPFAM" id="SSF57667">
    <property type="entry name" value="beta-beta-alpha zinc fingers"/>
    <property type="match status" value="1"/>
</dbReference>
<proteinExistence type="predicted"/>
<feature type="region of interest" description="Disordered" evidence="8">
    <location>
        <begin position="33"/>
        <end position="58"/>
    </location>
</feature>
<evidence type="ECO:0000256" key="3">
    <source>
        <dbReference type="ARBA" id="ARBA00022737"/>
    </source>
</evidence>
<feature type="compositionally biased region" description="Polar residues" evidence="8">
    <location>
        <begin position="40"/>
        <end position="58"/>
    </location>
</feature>
<comment type="caution">
    <text evidence="10">The sequence shown here is derived from an EMBL/GenBank/DDBJ whole genome shotgun (WGS) entry which is preliminary data.</text>
</comment>
<name>A0AAN7WIF1_9PEZI</name>
<evidence type="ECO:0000313" key="11">
    <source>
        <dbReference type="Proteomes" id="UP001310594"/>
    </source>
</evidence>
<dbReference type="PROSITE" id="PS00028">
    <property type="entry name" value="ZINC_FINGER_C2H2_1"/>
    <property type="match status" value="1"/>
</dbReference>
<dbReference type="Gene3D" id="3.30.160.60">
    <property type="entry name" value="Classic Zinc Finger"/>
    <property type="match status" value="1"/>
</dbReference>
<keyword evidence="2" id="KW-0479">Metal-binding</keyword>
<evidence type="ECO:0000313" key="10">
    <source>
        <dbReference type="EMBL" id="KAK5706161.1"/>
    </source>
</evidence>
<evidence type="ECO:0000256" key="4">
    <source>
        <dbReference type="ARBA" id="ARBA00022771"/>
    </source>
</evidence>
<dbReference type="InterPro" id="IPR013087">
    <property type="entry name" value="Znf_C2H2_type"/>
</dbReference>
<feature type="compositionally biased region" description="Polar residues" evidence="8">
    <location>
        <begin position="1299"/>
        <end position="1309"/>
    </location>
</feature>
<dbReference type="Proteomes" id="UP001310594">
    <property type="component" value="Unassembled WGS sequence"/>
</dbReference>
<comment type="subcellular location">
    <subcellularLocation>
        <location evidence="1">Nucleus</location>
    </subcellularLocation>
</comment>
<dbReference type="InterPro" id="IPR050527">
    <property type="entry name" value="Snail/Krueppel_Znf"/>
</dbReference>
<organism evidence="10 11">
    <name type="scientific">Elasticomyces elasticus</name>
    <dbReference type="NCBI Taxonomy" id="574655"/>
    <lineage>
        <taxon>Eukaryota</taxon>
        <taxon>Fungi</taxon>
        <taxon>Dikarya</taxon>
        <taxon>Ascomycota</taxon>
        <taxon>Pezizomycotina</taxon>
        <taxon>Dothideomycetes</taxon>
        <taxon>Dothideomycetidae</taxon>
        <taxon>Mycosphaerellales</taxon>
        <taxon>Teratosphaeriaceae</taxon>
        <taxon>Elasticomyces</taxon>
    </lineage>
</organism>
<feature type="region of interest" description="Disordered" evidence="8">
    <location>
        <begin position="1243"/>
        <end position="1316"/>
    </location>
</feature>
<feature type="compositionally biased region" description="Low complexity" evidence="8">
    <location>
        <begin position="1276"/>
        <end position="1298"/>
    </location>
</feature>
<feature type="region of interest" description="Disordered" evidence="8">
    <location>
        <begin position="181"/>
        <end position="200"/>
    </location>
</feature>
<gene>
    <name evidence="10" type="ORF">LTR97_001148</name>
</gene>
<dbReference type="InterPro" id="IPR036236">
    <property type="entry name" value="Znf_C2H2_sf"/>
</dbReference>
<protein>
    <recommendedName>
        <fullName evidence="9">C2H2-type domain-containing protein</fullName>
    </recommendedName>
</protein>
<dbReference type="GO" id="GO:0000978">
    <property type="term" value="F:RNA polymerase II cis-regulatory region sequence-specific DNA binding"/>
    <property type="evidence" value="ECO:0007669"/>
    <property type="project" value="TreeGrafter"/>
</dbReference>
<accession>A0AAN7WIF1</accession>
<dbReference type="PANTHER" id="PTHR24388:SF54">
    <property type="entry name" value="PROTEIN ESCARGOT"/>
    <property type="match status" value="1"/>
</dbReference>
<feature type="domain" description="C2H2-type" evidence="9">
    <location>
        <begin position="290"/>
        <end position="318"/>
    </location>
</feature>
<feature type="compositionally biased region" description="Polar residues" evidence="8">
    <location>
        <begin position="1251"/>
        <end position="1269"/>
    </location>
</feature>
<evidence type="ECO:0000256" key="6">
    <source>
        <dbReference type="ARBA" id="ARBA00023242"/>
    </source>
</evidence>
<evidence type="ECO:0000259" key="9">
    <source>
        <dbReference type="PROSITE" id="PS50157"/>
    </source>
</evidence>